<gene>
    <name evidence="4" type="ordered locus">P9211_07721</name>
</gene>
<dbReference type="GO" id="GO:0032259">
    <property type="term" value="P:methylation"/>
    <property type="evidence" value="ECO:0007669"/>
    <property type="project" value="UniProtKB-KW"/>
</dbReference>
<reference evidence="4 5" key="1">
    <citation type="journal article" date="2007" name="PLoS Genet.">
        <title>Patterns and implications of gene gain and loss in the evolution of Prochlorococcus.</title>
        <authorList>
            <person name="Kettler G.C."/>
            <person name="Martiny A.C."/>
            <person name="Huang K."/>
            <person name="Zucker J."/>
            <person name="Coleman M.L."/>
            <person name="Rodrigue S."/>
            <person name="Chen F."/>
            <person name="Lapidus A."/>
            <person name="Ferriera S."/>
            <person name="Johnson J."/>
            <person name="Steglich C."/>
            <person name="Church G.M."/>
            <person name="Richardson P."/>
            <person name="Chisholm S.W."/>
        </authorList>
    </citation>
    <scope>NUCLEOTIDE SEQUENCE [LARGE SCALE GENOMIC DNA]</scope>
    <source>
        <strain evidence="5">MIT 9211</strain>
    </source>
</reference>
<organism evidence="4 5">
    <name type="scientific">Prochlorococcus marinus (strain MIT 9211)</name>
    <dbReference type="NCBI Taxonomy" id="93059"/>
    <lineage>
        <taxon>Bacteria</taxon>
        <taxon>Bacillati</taxon>
        <taxon>Cyanobacteriota</taxon>
        <taxon>Cyanophyceae</taxon>
        <taxon>Synechococcales</taxon>
        <taxon>Prochlorococcaceae</taxon>
        <taxon>Prochlorococcus</taxon>
    </lineage>
</organism>
<dbReference type="KEGG" id="pmj:P9211_07721"/>
<evidence type="ECO:0000256" key="2">
    <source>
        <dbReference type="ARBA" id="ARBA00022679"/>
    </source>
</evidence>
<dbReference type="Pfam" id="PF13649">
    <property type="entry name" value="Methyltransf_25"/>
    <property type="match status" value="1"/>
</dbReference>
<dbReference type="STRING" id="93059.P9211_07721"/>
<dbReference type="InterPro" id="IPR041698">
    <property type="entry name" value="Methyltransf_25"/>
</dbReference>
<keyword evidence="4" id="KW-0830">Ubiquinone</keyword>
<evidence type="ECO:0000259" key="3">
    <source>
        <dbReference type="Pfam" id="PF13649"/>
    </source>
</evidence>
<dbReference type="CDD" id="cd02440">
    <property type="entry name" value="AdoMet_MTases"/>
    <property type="match status" value="1"/>
</dbReference>
<evidence type="ECO:0000256" key="1">
    <source>
        <dbReference type="ARBA" id="ARBA00022603"/>
    </source>
</evidence>
<keyword evidence="1 4" id="KW-0489">Methyltransferase</keyword>
<dbReference type="InterPro" id="IPR029063">
    <property type="entry name" value="SAM-dependent_MTases_sf"/>
</dbReference>
<keyword evidence="5" id="KW-1185">Reference proteome</keyword>
<name>A9BA41_PROM4</name>
<proteinExistence type="predicted"/>
<dbReference type="SUPFAM" id="SSF53335">
    <property type="entry name" value="S-adenosyl-L-methionine-dependent methyltransferases"/>
    <property type="match status" value="1"/>
</dbReference>
<dbReference type="HOGENOM" id="CLU_108522_0_0_3"/>
<dbReference type="eggNOG" id="COG4106">
    <property type="taxonomic scope" value="Bacteria"/>
</dbReference>
<dbReference type="EMBL" id="CP000878">
    <property type="protein sequence ID" value="ABX08703.1"/>
    <property type="molecule type" value="Genomic_DNA"/>
</dbReference>
<accession>A9BA41</accession>
<dbReference type="PANTHER" id="PTHR43861">
    <property type="entry name" value="TRANS-ACONITATE 2-METHYLTRANSFERASE-RELATED"/>
    <property type="match status" value="1"/>
</dbReference>
<dbReference type="RefSeq" id="WP_012195325.1">
    <property type="nucleotide sequence ID" value="NC_009976.1"/>
</dbReference>
<protein>
    <submittedName>
        <fullName evidence="4">Methylase involved in ubiquinone/menaquinone biosynthesis</fullName>
    </submittedName>
</protein>
<dbReference type="AlphaFoldDB" id="A9BA41"/>
<dbReference type="PANTHER" id="PTHR43861:SF1">
    <property type="entry name" value="TRANS-ACONITATE 2-METHYLTRANSFERASE"/>
    <property type="match status" value="1"/>
</dbReference>
<sequence>MQRVTEPELMLKASQVNAYSEADFSSSDNQLLEDFEKFLMDSGRELGLKNLIIDLGCGPGNITELLAMKWPLAKVVGIDGSEEMLSVARRRRKDLIQKYNLKGLVYFQKNISSIYRDQTTLDESAHAVVSNSLLHHIHNPSIFWEAVKKISLPNSCQFHRDLRRPYSTKEALVLQEKYLPDAPKVLKDDYLASLHASFTVIEVRDQLLMAGLDSLKVYEVDDRYLEIKGFF</sequence>
<dbReference type="GO" id="GO:0008168">
    <property type="term" value="F:methyltransferase activity"/>
    <property type="evidence" value="ECO:0007669"/>
    <property type="project" value="UniProtKB-KW"/>
</dbReference>
<dbReference type="Gene3D" id="3.40.50.150">
    <property type="entry name" value="Vaccinia Virus protein VP39"/>
    <property type="match status" value="1"/>
</dbReference>
<evidence type="ECO:0000313" key="5">
    <source>
        <dbReference type="Proteomes" id="UP000000788"/>
    </source>
</evidence>
<evidence type="ECO:0000313" key="4">
    <source>
        <dbReference type="EMBL" id="ABX08703.1"/>
    </source>
</evidence>
<feature type="domain" description="Methyltransferase" evidence="3">
    <location>
        <begin position="52"/>
        <end position="141"/>
    </location>
</feature>
<dbReference type="OrthoDB" id="9778766at2"/>
<dbReference type="Proteomes" id="UP000000788">
    <property type="component" value="Chromosome"/>
</dbReference>
<keyword evidence="2" id="KW-0808">Transferase</keyword>